<proteinExistence type="predicted"/>
<keyword evidence="2" id="KW-1185">Reference proteome</keyword>
<protein>
    <submittedName>
        <fullName evidence="1">ENV2 protein</fullName>
    </submittedName>
</protein>
<dbReference type="Pfam" id="PF00429">
    <property type="entry name" value="TLV_coat"/>
    <property type="match status" value="1"/>
</dbReference>
<dbReference type="Proteomes" id="UP000580825">
    <property type="component" value="Unassembled WGS sequence"/>
</dbReference>
<feature type="non-terminal residue" evidence="1">
    <location>
        <position position="87"/>
    </location>
</feature>
<gene>
    <name evidence="1" type="primary">Fv4_3</name>
    <name evidence="1" type="ORF">SCYSUP_R15547</name>
</gene>
<dbReference type="EMBL" id="VXBX01015570">
    <property type="protein sequence ID" value="NXP30021.1"/>
    <property type="molecule type" value="Genomic_DNA"/>
</dbReference>
<name>A0A7L1Z5K8_9PASS</name>
<reference evidence="1 2" key="1">
    <citation type="submission" date="2019-09" db="EMBL/GenBank/DDBJ databases">
        <title>Bird 10,000 Genomes (B10K) Project - Family phase.</title>
        <authorList>
            <person name="Zhang G."/>
        </authorList>
    </citation>
    <scope>NUCLEOTIDE SEQUENCE [LARGE SCALE GENOMIC DNA]</scope>
    <source>
        <strain evidence="1">B10K-DU-002-46</strain>
        <tissue evidence="1">Muscle</tissue>
    </source>
</reference>
<feature type="non-terminal residue" evidence="1">
    <location>
        <position position="1"/>
    </location>
</feature>
<dbReference type="AlphaFoldDB" id="A0A7L1Z5K8"/>
<sequence>TPAPKANPLWNMLQASYQVLNATYPNMTKHCWLCYDIRPPFYEAIGVDSRLRKANGTNPAQCLWSKESGRRQGITMSQVSGKGKCIG</sequence>
<evidence type="ECO:0000313" key="1">
    <source>
        <dbReference type="EMBL" id="NXP30021.1"/>
    </source>
</evidence>
<organism evidence="1 2">
    <name type="scientific">Scytalopus superciliaris</name>
    <dbReference type="NCBI Taxonomy" id="312124"/>
    <lineage>
        <taxon>Eukaryota</taxon>
        <taxon>Metazoa</taxon>
        <taxon>Chordata</taxon>
        <taxon>Craniata</taxon>
        <taxon>Vertebrata</taxon>
        <taxon>Euteleostomi</taxon>
        <taxon>Archelosauria</taxon>
        <taxon>Archosauria</taxon>
        <taxon>Dinosauria</taxon>
        <taxon>Saurischia</taxon>
        <taxon>Theropoda</taxon>
        <taxon>Coelurosauria</taxon>
        <taxon>Aves</taxon>
        <taxon>Neognathae</taxon>
        <taxon>Neoaves</taxon>
        <taxon>Telluraves</taxon>
        <taxon>Australaves</taxon>
        <taxon>Passeriformes</taxon>
        <taxon>Rhinocryptidae</taxon>
        <taxon>Scytalopus</taxon>
    </lineage>
</organism>
<accession>A0A7L1Z5K8</accession>
<dbReference type="InterPro" id="IPR018154">
    <property type="entry name" value="TLV/ENV_coat_polyprotein"/>
</dbReference>
<evidence type="ECO:0000313" key="2">
    <source>
        <dbReference type="Proteomes" id="UP000580825"/>
    </source>
</evidence>
<comment type="caution">
    <text evidence="1">The sequence shown here is derived from an EMBL/GenBank/DDBJ whole genome shotgun (WGS) entry which is preliminary data.</text>
</comment>